<dbReference type="EC" id="3.1.3.16" evidence="2"/>
<dbReference type="GO" id="GO:0005634">
    <property type="term" value="C:nucleus"/>
    <property type="evidence" value="ECO:0007669"/>
    <property type="project" value="UniProtKB-SubCell"/>
</dbReference>
<feature type="domain" description="FCP1 homology" evidence="8">
    <location>
        <begin position="60"/>
        <end position="235"/>
    </location>
</feature>
<comment type="subcellular location">
    <subcellularLocation>
        <location evidence="1">Nucleus</location>
    </subcellularLocation>
</comment>
<dbReference type="SUPFAM" id="SSF52113">
    <property type="entry name" value="BRCT domain"/>
    <property type="match status" value="1"/>
</dbReference>
<dbReference type="InterPro" id="IPR036412">
    <property type="entry name" value="HAD-like_sf"/>
</dbReference>
<dbReference type="InterPro" id="IPR039189">
    <property type="entry name" value="Fcp1"/>
</dbReference>
<dbReference type="InterPro" id="IPR036420">
    <property type="entry name" value="BRCT_dom_sf"/>
</dbReference>
<gene>
    <name evidence="9" type="ORF">EZS28_019060</name>
</gene>
<evidence type="ECO:0000256" key="3">
    <source>
        <dbReference type="ARBA" id="ARBA00022801"/>
    </source>
</evidence>
<dbReference type="InterPro" id="IPR023214">
    <property type="entry name" value="HAD_sf"/>
</dbReference>
<dbReference type="SUPFAM" id="SSF56784">
    <property type="entry name" value="HAD-like"/>
    <property type="match status" value="1"/>
</dbReference>
<reference evidence="9 10" key="1">
    <citation type="submission" date="2019-03" db="EMBL/GenBank/DDBJ databases">
        <title>Single cell metagenomics reveals metabolic interactions within the superorganism composed of flagellate Streblomastix strix and complex community of Bacteroidetes bacteria on its surface.</title>
        <authorList>
            <person name="Treitli S.C."/>
            <person name="Kolisko M."/>
            <person name="Husnik F."/>
            <person name="Keeling P."/>
            <person name="Hampl V."/>
        </authorList>
    </citation>
    <scope>NUCLEOTIDE SEQUENCE [LARGE SCALE GENOMIC DNA]</scope>
    <source>
        <strain evidence="9">ST1C</strain>
    </source>
</reference>
<evidence type="ECO:0000313" key="10">
    <source>
        <dbReference type="Proteomes" id="UP000324800"/>
    </source>
</evidence>
<organism evidence="9 10">
    <name type="scientific">Streblomastix strix</name>
    <dbReference type="NCBI Taxonomy" id="222440"/>
    <lineage>
        <taxon>Eukaryota</taxon>
        <taxon>Metamonada</taxon>
        <taxon>Preaxostyla</taxon>
        <taxon>Oxymonadida</taxon>
        <taxon>Streblomastigidae</taxon>
        <taxon>Streblomastix</taxon>
    </lineage>
</organism>
<dbReference type="PANTHER" id="PTHR23081:SF36">
    <property type="entry name" value="RNA POLYMERASE II SUBUNIT A C-TERMINAL DOMAIN PHOSPHATASE"/>
    <property type="match status" value="1"/>
</dbReference>
<evidence type="ECO:0000256" key="2">
    <source>
        <dbReference type="ARBA" id="ARBA00013081"/>
    </source>
</evidence>
<proteinExistence type="predicted"/>
<sequence>MSCKHQVIYEGLCALCGASVRMDSLQNEDEMFRVTPSARGVLMSRTETQKFAHQTQQRLISSRKLALILDLDNTLIHSTIDANCARHVMSQESQHESENQIIQLSGLGQNFFVKIRPGIKKFFESLQQQFEFYMFTAGTRKYADQIADIIDPGKLLFGDRIYVREDRNEQDMKSLQQIFPLMKAEEMLAVIVDDRLDAWVSREAPIVLLEPYIYFAGAMDLPRLAFDYWTYPIPLTLPLWKQLGINMEKRDKDSQFALPQDKLCLHRVINDAVIEEVGVVLQRIYSKFYQMYDQSQQQSKVHDRSIKDNKDDIILTSKEKEPEIQSHHQRILSPDSSQETSVLQTALSIRSNVLRGSVLCFTGCIPAQCRPTSNHPLWQMARSLGAECRDDALALNKELNELMKNEKLFSLRPCLLAKPWGIDRNSAINSDELNEQVNIANDDNEIIDLQIPTKPVKRQRHIHTFNHELDDKKPQLSLDRQNIEQRNQELRDNQSNVFKDQSMREIREYSRPYIHIIHVLWLVRCSQQWAWVDETPFELNFSHKTKSQPPIILEQQSKEIIDQELLAELDQLDFNNFSSNSNLDIEFQNEEKSNKEDEENSGRKRRRIDE</sequence>
<protein>
    <recommendedName>
        <fullName evidence="2">protein-serine/threonine phosphatase</fullName>
        <ecNumber evidence="2">3.1.3.16</ecNumber>
    </recommendedName>
</protein>
<comment type="caution">
    <text evidence="9">The sequence shown here is derived from an EMBL/GenBank/DDBJ whole genome shotgun (WGS) entry which is preliminary data.</text>
</comment>
<dbReference type="Gene3D" id="3.40.50.1000">
    <property type="entry name" value="HAD superfamily/HAD-like"/>
    <property type="match status" value="1"/>
</dbReference>
<dbReference type="Proteomes" id="UP000324800">
    <property type="component" value="Unassembled WGS sequence"/>
</dbReference>
<dbReference type="GO" id="GO:0008420">
    <property type="term" value="F:RNA polymerase II CTD heptapeptide repeat phosphatase activity"/>
    <property type="evidence" value="ECO:0007669"/>
    <property type="project" value="InterPro"/>
</dbReference>
<dbReference type="EMBL" id="SNRW01005277">
    <property type="protein sequence ID" value="KAA6385413.1"/>
    <property type="molecule type" value="Genomic_DNA"/>
</dbReference>
<dbReference type="CDD" id="cd07521">
    <property type="entry name" value="HAD_FCP1-like"/>
    <property type="match status" value="1"/>
</dbReference>
<evidence type="ECO:0000256" key="1">
    <source>
        <dbReference type="ARBA" id="ARBA00004123"/>
    </source>
</evidence>
<dbReference type="AlphaFoldDB" id="A0A5J4VSV3"/>
<evidence type="ECO:0000256" key="5">
    <source>
        <dbReference type="ARBA" id="ARBA00047761"/>
    </source>
</evidence>
<evidence type="ECO:0000256" key="6">
    <source>
        <dbReference type="ARBA" id="ARBA00048336"/>
    </source>
</evidence>
<evidence type="ECO:0000313" key="9">
    <source>
        <dbReference type="EMBL" id="KAA6385413.1"/>
    </source>
</evidence>
<dbReference type="InterPro" id="IPR004274">
    <property type="entry name" value="FCP1_dom"/>
</dbReference>
<feature type="region of interest" description="Disordered" evidence="7">
    <location>
        <begin position="585"/>
        <end position="610"/>
    </location>
</feature>
<comment type="catalytic activity">
    <reaction evidence="6">
        <text>O-phospho-L-threonyl-[protein] + H2O = L-threonyl-[protein] + phosphate</text>
        <dbReference type="Rhea" id="RHEA:47004"/>
        <dbReference type="Rhea" id="RHEA-COMP:11060"/>
        <dbReference type="Rhea" id="RHEA-COMP:11605"/>
        <dbReference type="ChEBI" id="CHEBI:15377"/>
        <dbReference type="ChEBI" id="CHEBI:30013"/>
        <dbReference type="ChEBI" id="CHEBI:43474"/>
        <dbReference type="ChEBI" id="CHEBI:61977"/>
        <dbReference type="EC" id="3.1.3.16"/>
    </reaction>
</comment>
<dbReference type="SMART" id="SM00577">
    <property type="entry name" value="CPDc"/>
    <property type="match status" value="1"/>
</dbReference>
<comment type="catalytic activity">
    <reaction evidence="5">
        <text>O-phospho-L-seryl-[protein] + H2O = L-seryl-[protein] + phosphate</text>
        <dbReference type="Rhea" id="RHEA:20629"/>
        <dbReference type="Rhea" id="RHEA-COMP:9863"/>
        <dbReference type="Rhea" id="RHEA-COMP:11604"/>
        <dbReference type="ChEBI" id="CHEBI:15377"/>
        <dbReference type="ChEBI" id="CHEBI:29999"/>
        <dbReference type="ChEBI" id="CHEBI:43474"/>
        <dbReference type="ChEBI" id="CHEBI:83421"/>
        <dbReference type="EC" id="3.1.3.16"/>
    </reaction>
</comment>
<dbReference type="PROSITE" id="PS50969">
    <property type="entry name" value="FCP1"/>
    <property type="match status" value="1"/>
</dbReference>
<keyword evidence="3" id="KW-0378">Hydrolase</keyword>
<accession>A0A5J4VSV3</accession>
<dbReference type="Gene3D" id="3.40.50.10190">
    <property type="entry name" value="BRCT domain"/>
    <property type="match status" value="1"/>
</dbReference>
<dbReference type="OrthoDB" id="10249888at2759"/>
<dbReference type="Pfam" id="PF03031">
    <property type="entry name" value="NIF"/>
    <property type="match status" value="1"/>
</dbReference>
<evidence type="ECO:0000259" key="8">
    <source>
        <dbReference type="PROSITE" id="PS50969"/>
    </source>
</evidence>
<evidence type="ECO:0000256" key="7">
    <source>
        <dbReference type="SAM" id="MobiDB-lite"/>
    </source>
</evidence>
<name>A0A5J4VSV3_9EUKA</name>
<dbReference type="PANTHER" id="PTHR23081">
    <property type="entry name" value="RNA POLYMERASE II CTD PHOSPHATASE"/>
    <property type="match status" value="1"/>
</dbReference>
<keyword evidence="4" id="KW-0539">Nucleus</keyword>
<evidence type="ECO:0000256" key="4">
    <source>
        <dbReference type="ARBA" id="ARBA00023242"/>
    </source>
</evidence>